<evidence type="ECO:0000313" key="3">
    <source>
        <dbReference type="Proteomes" id="UP000011529"/>
    </source>
</evidence>
<dbReference type="Proteomes" id="UP000011529">
    <property type="component" value="Unassembled WGS sequence"/>
</dbReference>
<evidence type="ECO:0000313" key="2">
    <source>
        <dbReference type="EMBL" id="EMB13167.1"/>
    </source>
</evidence>
<sequence length="54" mass="6344">MAPRPLIDYVAAHEACHLIHNDHSADFWRLLERIMPDYESRRLQLAINGAKFQL</sequence>
<name>M2AKE1_9BACT</name>
<dbReference type="Gene3D" id="3.30.2010.10">
    <property type="entry name" value="Metalloproteases ('zincins'), catalytic domain"/>
    <property type="match status" value="1"/>
</dbReference>
<dbReference type="AlphaFoldDB" id="M2AKE1"/>
<comment type="caution">
    <text evidence="2">The sequence shown here is derived from an EMBL/GenBank/DDBJ whole genome shotgun (WGS) entry which is preliminary data.</text>
</comment>
<dbReference type="CDD" id="cd07344">
    <property type="entry name" value="M48_yhfN_like"/>
    <property type="match status" value="1"/>
</dbReference>
<dbReference type="InterPro" id="IPR053136">
    <property type="entry name" value="UTP_pyrophosphatase-like"/>
</dbReference>
<dbReference type="PANTHER" id="PTHR30399">
    <property type="entry name" value="UNCHARACTERIZED PROTEIN YGJP"/>
    <property type="match status" value="1"/>
</dbReference>
<dbReference type="EMBL" id="ANMO01000272">
    <property type="protein sequence ID" value="EMB13167.1"/>
    <property type="molecule type" value="Genomic_DNA"/>
</dbReference>
<gene>
    <name evidence="2" type="ORF">RE6C_06136</name>
</gene>
<keyword evidence="3" id="KW-1185">Reference proteome</keyword>
<protein>
    <submittedName>
        <fullName evidence="2">Protein containing DUF45</fullName>
    </submittedName>
</protein>
<evidence type="ECO:0000259" key="1">
    <source>
        <dbReference type="Pfam" id="PF01863"/>
    </source>
</evidence>
<organism evidence="2 3">
    <name type="scientific">Rhodopirellula europaea 6C</name>
    <dbReference type="NCBI Taxonomy" id="1263867"/>
    <lineage>
        <taxon>Bacteria</taxon>
        <taxon>Pseudomonadati</taxon>
        <taxon>Planctomycetota</taxon>
        <taxon>Planctomycetia</taxon>
        <taxon>Pirellulales</taxon>
        <taxon>Pirellulaceae</taxon>
        <taxon>Rhodopirellula</taxon>
    </lineage>
</organism>
<dbReference type="PATRIC" id="fig|1263867.3.peg.6583"/>
<dbReference type="PANTHER" id="PTHR30399:SF1">
    <property type="entry name" value="UTP PYROPHOSPHATASE"/>
    <property type="match status" value="1"/>
</dbReference>
<feature type="domain" description="YgjP-like metallopeptidase" evidence="1">
    <location>
        <begin position="1"/>
        <end position="46"/>
    </location>
</feature>
<reference evidence="2" key="1">
    <citation type="submission" date="2012-11" db="EMBL/GenBank/DDBJ databases">
        <title>Permanent draft genomes of Rhodopirellula europaea strain SH398 and 6C.</title>
        <authorList>
            <person name="Richter M."/>
            <person name="Richter-Heitmann T."/>
            <person name="Frank C."/>
            <person name="Harder J."/>
            <person name="Glockner F.O."/>
        </authorList>
    </citation>
    <scope>NUCLEOTIDE SEQUENCE</scope>
    <source>
        <strain evidence="2">6C</strain>
    </source>
</reference>
<proteinExistence type="predicted"/>
<accession>M2AKE1</accession>
<dbReference type="InterPro" id="IPR002725">
    <property type="entry name" value="YgjP-like_metallopeptidase"/>
</dbReference>
<dbReference type="Pfam" id="PF01863">
    <property type="entry name" value="YgjP-like"/>
    <property type="match status" value="1"/>
</dbReference>
<reference evidence="2" key="2">
    <citation type="journal article" date="2013" name="Mar. Genomics">
        <title>Expression of sulfatases in Rhodopirellula baltica and the diversity of sulfatases in the genus Rhodopirellula.</title>
        <authorList>
            <person name="Wegner C.E."/>
            <person name="Richter-Heitmann T."/>
            <person name="Klindworth A."/>
            <person name="Klockow C."/>
            <person name="Richter M."/>
            <person name="Achstetter T."/>
            <person name="Glockner F.O."/>
            <person name="Harder J."/>
        </authorList>
    </citation>
    <scope>NUCLEOTIDE SEQUENCE [LARGE SCALE GENOMIC DNA]</scope>
    <source>
        <strain evidence="2">6C</strain>
    </source>
</reference>